<gene>
    <name evidence="2" type="ordered locus">Atc_1185</name>
</gene>
<evidence type="ECO:0000259" key="1">
    <source>
        <dbReference type="Pfam" id="PF19502"/>
    </source>
</evidence>
<name>F9ZMS4_ACICS</name>
<evidence type="ECO:0000313" key="2">
    <source>
        <dbReference type="EMBL" id="AEK57834.1"/>
    </source>
</evidence>
<protein>
    <recommendedName>
        <fullName evidence="1">DUF6036 domain-containing protein</fullName>
    </recommendedName>
</protein>
<evidence type="ECO:0000313" key="3">
    <source>
        <dbReference type="Proteomes" id="UP000006135"/>
    </source>
</evidence>
<feature type="domain" description="DUF6036" evidence="1">
    <location>
        <begin position="27"/>
        <end position="148"/>
    </location>
</feature>
<dbReference type="AlphaFoldDB" id="F9ZMS4"/>
<dbReference type="EMBL" id="CP002573">
    <property type="protein sequence ID" value="AEK57834.1"/>
    <property type="molecule type" value="Genomic_DNA"/>
</dbReference>
<dbReference type="HOGENOM" id="CLU_111600_0_0_6"/>
<dbReference type="Proteomes" id="UP000006135">
    <property type="component" value="Chromosome"/>
</dbReference>
<accession>F9ZMS4</accession>
<proteinExistence type="predicted"/>
<organism evidence="2 3">
    <name type="scientific">Acidithiobacillus caldus (strain SM-1)</name>
    <dbReference type="NCBI Taxonomy" id="990288"/>
    <lineage>
        <taxon>Bacteria</taxon>
        <taxon>Pseudomonadati</taxon>
        <taxon>Pseudomonadota</taxon>
        <taxon>Acidithiobacillia</taxon>
        <taxon>Acidithiobacillales</taxon>
        <taxon>Acidithiobacillaceae</taxon>
        <taxon>Acidithiobacillus</taxon>
    </lineage>
</organism>
<dbReference type="Pfam" id="PF19502">
    <property type="entry name" value="DUF6036"/>
    <property type="match status" value="1"/>
</dbReference>
<reference evidence="2 3" key="1">
    <citation type="journal article" date="2011" name="J. Genet. Genomics">
        <title>Unraveling the Acidithiobacillus caldus complete genome and its central metabolisms for carbon assimilation.</title>
        <authorList>
            <person name="You X.Y."/>
            <person name="Guo X."/>
            <person name="Zheng H.J."/>
            <person name="Zhang M.J."/>
            <person name="Liu L.J."/>
            <person name="Zhu Y.Q."/>
            <person name="Zhu B."/>
            <person name="Wang S.Y."/>
            <person name="Zhao G.P."/>
            <person name="Poetsch A."/>
            <person name="Jiang C.Y."/>
            <person name="Liu S.J."/>
        </authorList>
    </citation>
    <scope>NUCLEOTIDE SEQUENCE [LARGE SCALE GENOMIC DNA]</scope>
    <source>
        <strain evidence="2 3">SM-1</strain>
    </source>
</reference>
<dbReference type="KEGG" id="acu:Atc_1185"/>
<dbReference type="STRING" id="990288.Atc_1185"/>
<dbReference type="InterPro" id="IPR045792">
    <property type="entry name" value="DUF6036"/>
</dbReference>
<sequence length="205" mass="22578">MGSGGLAMTEEQLEHLIRSSGAILGDSEILIIGSQSILPWLRKWAGKPPRAWPGVFTLSTEADIIPIDNDSKKSDLIDGVLGEDSYFHATYGYFAQGVSMETARAPEGWQARCYPLKSERTQGVVGYCMHPADLFIAKTMAGRPKDGPFLDAMIEHGIVEESTVLHLVPKIPNCTPQEQEIVRDGIRGRFRKVKKDRGRADPGIE</sequence>
<keyword evidence="3" id="KW-1185">Reference proteome</keyword>